<keyword evidence="2" id="KW-0805">Transcription regulation</keyword>
<dbReference type="EMBL" id="FOZX01000001">
    <property type="protein sequence ID" value="SFS30536.1"/>
    <property type="molecule type" value="Genomic_DNA"/>
</dbReference>
<keyword evidence="4" id="KW-0804">Transcription</keyword>
<dbReference type="AlphaFoldDB" id="A0A1I6NRC3"/>
<organism evidence="6 7">
    <name type="scientific">Saccharopolyspora flava</name>
    <dbReference type="NCBI Taxonomy" id="95161"/>
    <lineage>
        <taxon>Bacteria</taxon>
        <taxon>Bacillati</taxon>
        <taxon>Actinomycetota</taxon>
        <taxon>Actinomycetes</taxon>
        <taxon>Pseudonocardiales</taxon>
        <taxon>Pseudonocardiaceae</taxon>
        <taxon>Saccharopolyspora</taxon>
    </lineage>
</organism>
<evidence type="ECO:0000259" key="5">
    <source>
        <dbReference type="PROSITE" id="PS50937"/>
    </source>
</evidence>
<evidence type="ECO:0000256" key="4">
    <source>
        <dbReference type="ARBA" id="ARBA00023163"/>
    </source>
</evidence>
<dbReference type="SUPFAM" id="SSF46955">
    <property type="entry name" value="Putative DNA-binding domain"/>
    <property type="match status" value="2"/>
</dbReference>
<dbReference type="GO" id="GO:0003700">
    <property type="term" value="F:DNA-binding transcription factor activity"/>
    <property type="evidence" value="ECO:0007669"/>
    <property type="project" value="InterPro"/>
</dbReference>
<feature type="domain" description="HTH merR-type" evidence="5">
    <location>
        <begin position="123"/>
        <end position="194"/>
    </location>
</feature>
<evidence type="ECO:0000256" key="1">
    <source>
        <dbReference type="ARBA" id="ARBA00022491"/>
    </source>
</evidence>
<dbReference type="InterPro" id="IPR000551">
    <property type="entry name" value="MerR-type_HTH_dom"/>
</dbReference>
<dbReference type="PANTHER" id="PTHR30204">
    <property type="entry name" value="REDOX-CYCLING DRUG-SENSING TRANSCRIPTIONAL ACTIVATOR SOXR"/>
    <property type="match status" value="1"/>
</dbReference>
<dbReference type="PANTHER" id="PTHR30204:SF69">
    <property type="entry name" value="MERR-FAMILY TRANSCRIPTIONAL REGULATOR"/>
    <property type="match status" value="1"/>
</dbReference>
<evidence type="ECO:0000313" key="7">
    <source>
        <dbReference type="Proteomes" id="UP000198852"/>
    </source>
</evidence>
<evidence type="ECO:0000256" key="2">
    <source>
        <dbReference type="ARBA" id="ARBA00023015"/>
    </source>
</evidence>
<keyword evidence="3 6" id="KW-0238">DNA-binding</keyword>
<dbReference type="InterPro" id="IPR009061">
    <property type="entry name" value="DNA-bd_dom_put_sf"/>
</dbReference>
<dbReference type="Proteomes" id="UP000198852">
    <property type="component" value="Unassembled WGS sequence"/>
</dbReference>
<reference evidence="7" key="1">
    <citation type="submission" date="2016-10" db="EMBL/GenBank/DDBJ databases">
        <authorList>
            <person name="Varghese N."/>
            <person name="Submissions S."/>
        </authorList>
    </citation>
    <scope>NUCLEOTIDE SEQUENCE [LARGE SCALE GENOMIC DNA]</scope>
    <source>
        <strain evidence="7">DSM 44771</strain>
    </source>
</reference>
<feature type="domain" description="HTH merR-type" evidence="5">
    <location>
        <begin position="3"/>
        <end position="51"/>
    </location>
</feature>
<protein>
    <submittedName>
        <fullName evidence="6">DNA-binding transcriptional regulator, MerR family</fullName>
    </submittedName>
</protein>
<dbReference type="SMART" id="SM00422">
    <property type="entry name" value="HTH_MERR"/>
    <property type="match status" value="2"/>
</dbReference>
<dbReference type="Pfam" id="PF13411">
    <property type="entry name" value="MerR_1"/>
    <property type="match status" value="2"/>
</dbReference>
<proteinExistence type="predicted"/>
<name>A0A1I6NRC3_9PSEU</name>
<evidence type="ECO:0000313" key="6">
    <source>
        <dbReference type="EMBL" id="SFS30536.1"/>
    </source>
</evidence>
<dbReference type="GO" id="GO:0003677">
    <property type="term" value="F:DNA binding"/>
    <property type="evidence" value="ECO:0007669"/>
    <property type="project" value="UniProtKB-KW"/>
</dbReference>
<sequence>MAGMSTRDVAEASGYSVQQVRDLEQQGVLPPAARRDNGYRSFSGAHVRSLRAYRDLAFAVGPAEARRVMRDLRALPLADGAALVASAHAGLNRERERELAARRGLETVRAEEESDVEADDADRMTITQLAHAVGVRPSALRFWEAEGLVEPDRIVTRAGTARSYGLAAIREARIVAALREGGYRVPEVREVITAIRELGDVSRSLAALDARLDAIARRTIALLRAGTLVAEIVEPA</sequence>
<dbReference type="InterPro" id="IPR047057">
    <property type="entry name" value="MerR_fam"/>
</dbReference>
<keyword evidence="1" id="KW-0678">Repressor</keyword>
<dbReference type="Gene3D" id="1.10.1660.10">
    <property type="match status" value="2"/>
</dbReference>
<evidence type="ECO:0000256" key="3">
    <source>
        <dbReference type="ARBA" id="ARBA00023125"/>
    </source>
</evidence>
<keyword evidence="7" id="KW-1185">Reference proteome</keyword>
<gene>
    <name evidence="6" type="ORF">SAMN05660874_00011</name>
</gene>
<accession>A0A1I6NRC3</accession>
<dbReference type="PROSITE" id="PS50937">
    <property type="entry name" value="HTH_MERR_2"/>
    <property type="match status" value="2"/>
</dbReference>
<dbReference type="STRING" id="95161.SAMN05660874_00011"/>